<accession>A0A1H0K8X1</accession>
<evidence type="ECO:0000313" key="2">
    <source>
        <dbReference type="Proteomes" id="UP000198704"/>
    </source>
</evidence>
<protein>
    <submittedName>
        <fullName evidence="1">Uncharacterized protein</fullName>
    </submittedName>
</protein>
<dbReference type="Proteomes" id="UP000198704">
    <property type="component" value="Unassembled WGS sequence"/>
</dbReference>
<keyword evidence="2" id="KW-1185">Reference proteome</keyword>
<name>A0A1H0K8X1_9HYPH</name>
<proteinExistence type="predicted"/>
<gene>
    <name evidence="1" type="ORF">SAMN05216360_12546</name>
</gene>
<dbReference type="STRING" id="582672.SAMN05216360_12546"/>
<evidence type="ECO:0000313" key="1">
    <source>
        <dbReference type="EMBL" id="SDO52337.1"/>
    </source>
</evidence>
<dbReference type="OrthoDB" id="8005203at2"/>
<organism evidence="1 2">
    <name type="scientific">Methylobacterium phyllostachyos</name>
    <dbReference type="NCBI Taxonomy" id="582672"/>
    <lineage>
        <taxon>Bacteria</taxon>
        <taxon>Pseudomonadati</taxon>
        <taxon>Pseudomonadota</taxon>
        <taxon>Alphaproteobacteria</taxon>
        <taxon>Hyphomicrobiales</taxon>
        <taxon>Methylobacteriaceae</taxon>
        <taxon>Methylobacterium</taxon>
    </lineage>
</organism>
<dbReference type="EMBL" id="FNHS01000025">
    <property type="protein sequence ID" value="SDO52337.1"/>
    <property type="molecule type" value="Genomic_DNA"/>
</dbReference>
<reference evidence="2" key="1">
    <citation type="submission" date="2016-10" db="EMBL/GenBank/DDBJ databases">
        <authorList>
            <person name="Varghese N."/>
            <person name="Submissions S."/>
        </authorList>
    </citation>
    <scope>NUCLEOTIDE SEQUENCE [LARGE SCALE GENOMIC DNA]</scope>
    <source>
        <strain evidence="2">BL47</strain>
    </source>
</reference>
<dbReference type="AlphaFoldDB" id="A0A1H0K8X1"/>
<dbReference type="RefSeq" id="WP_091722260.1">
    <property type="nucleotide sequence ID" value="NZ_FNHS01000025.1"/>
</dbReference>
<sequence>MTPNLIARLARLEGQQPPPAALASEFTPGIRLLWLLLAVHAGDLQPHEAIAEGTARALGYERAGEMRSAMQADGSAHADWNARHSVAITLLLVERGGGAAAGMDSNEAAIRSLVSEMPADFLTRLGIADVDRAIRLATEWVSL</sequence>